<evidence type="ECO:0000256" key="1">
    <source>
        <dbReference type="SAM" id="MobiDB-lite"/>
    </source>
</evidence>
<accession>A0A067P1Z1</accession>
<evidence type="ECO:0000259" key="2">
    <source>
        <dbReference type="PROSITE" id="PS51462"/>
    </source>
</evidence>
<dbReference type="PROSITE" id="PS51462">
    <property type="entry name" value="NUDIX"/>
    <property type="match status" value="1"/>
</dbReference>
<sequence>MSPDHNPKPINLLRYHRPKISLSDVKQIPPLSQLSKQCLRNLVSYRLPKPKFAFPRSRCAAVLIALFVGRHGDLYVLLSRRSATLRSYAGDTSLPGGKVDLGDRTFEDTARREAFEEIGLPRDRAKVPLLCVLEPFLASDQLLVTPVVVLILDNTLRPILNKAEVASLFSHPLHSFLSSKSPFPHEPESLELSSPHASDPEGYHTSFDIEWTGSGVNEGYAQRYVRIHSFLTGREAGGTKPVFGLTAWMLIHAAAIGYNQRPSFELNPPSGAPSTEARIAYAMLTGAALQESCRLEGIKVDRAFLWSIVEKNRVKRRADQKENRGRSTSSIREGFLRHGLMKEGHPPRSKSKL</sequence>
<dbReference type="SUPFAM" id="SSF55811">
    <property type="entry name" value="Nudix"/>
    <property type="match status" value="1"/>
</dbReference>
<dbReference type="Proteomes" id="UP000027073">
    <property type="component" value="Unassembled WGS sequence"/>
</dbReference>
<dbReference type="HOGENOM" id="CLU_040940_2_0_1"/>
<evidence type="ECO:0000313" key="4">
    <source>
        <dbReference type="Proteomes" id="UP000027073"/>
    </source>
</evidence>
<dbReference type="PANTHER" id="PTHR12992">
    <property type="entry name" value="NUDIX HYDROLASE"/>
    <property type="match status" value="1"/>
</dbReference>
<feature type="domain" description="Nudix hydrolase" evidence="2">
    <location>
        <begin position="57"/>
        <end position="193"/>
    </location>
</feature>
<dbReference type="VEuPathDB" id="FungiDB:PLEOSDRAFT_27395"/>
<feature type="compositionally biased region" description="Basic and acidic residues" evidence="1">
    <location>
        <begin position="334"/>
        <end position="346"/>
    </location>
</feature>
<feature type="region of interest" description="Disordered" evidence="1">
    <location>
        <begin position="316"/>
        <end position="353"/>
    </location>
</feature>
<dbReference type="InterPro" id="IPR000086">
    <property type="entry name" value="NUDIX_hydrolase_dom"/>
</dbReference>
<dbReference type="CDD" id="cd03426">
    <property type="entry name" value="NUDIX_CoAse_Nudt7"/>
    <property type="match status" value="1"/>
</dbReference>
<dbReference type="STRING" id="1137138.A0A067P1Z1"/>
<evidence type="ECO:0000313" key="3">
    <source>
        <dbReference type="EMBL" id="KDQ29866.1"/>
    </source>
</evidence>
<dbReference type="PANTHER" id="PTHR12992:SF45">
    <property type="entry name" value="NUDIX HYDROLASE DOMAIN-CONTAINING PROTEIN"/>
    <property type="match status" value="1"/>
</dbReference>
<protein>
    <recommendedName>
        <fullName evidence="2">Nudix hydrolase domain-containing protein</fullName>
    </recommendedName>
</protein>
<name>A0A067P1Z1_PLEO1</name>
<dbReference type="Pfam" id="PF00293">
    <property type="entry name" value="NUDIX"/>
    <property type="match status" value="1"/>
</dbReference>
<dbReference type="InterPro" id="IPR015797">
    <property type="entry name" value="NUDIX_hydrolase-like_dom_sf"/>
</dbReference>
<organism evidence="3 4">
    <name type="scientific">Pleurotus ostreatus (strain PC15)</name>
    <name type="common">Oyster mushroom</name>
    <dbReference type="NCBI Taxonomy" id="1137138"/>
    <lineage>
        <taxon>Eukaryota</taxon>
        <taxon>Fungi</taxon>
        <taxon>Dikarya</taxon>
        <taxon>Basidiomycota</taxon>
        <taxon>Agaricomycotina</taxon>
        <taxon>Agaricomycetes</taxon>
        <taxon>Agaricomycetidae</taxon>
        <taxon>Agaricales</taxon>
        <taxon>Pleurotineae</taxon>
        <taxon>Pleurotaceae</taxon>
        <taxon>Pleurotus</taxon>
    </lineage>
</organism>
<dbReference type="OrthoDB" id="10260614at2759"/>
<dbReference type="GO" id="GO:0010945">
    <property type="term" value="F:coenzyme A diphosphatase activity"/>
    <property type="evidence" value="ECO:0007669"/>
    <property type="project" value="InterPro"/>
</dbReference>
<dbReference type="AlphaFoldDB" id="A0A067P1Z1"/>
<dbReference type="InterPro" id="IPR045121">
    <property type="entry name" value="CoAse"/>
</dbReference>
<dbReference type="EMBL" id="KL198007">
    <property type="protein sequence ID" value="KDQ29866.1"/>
    <property type="molecule type" value="Genomic_DNA"/>
</dbReference>
<dbReference type="InParanoid" id="A0A067P1Z1"/>
<gene>
    <name evidence="3" type="ORF">PLEOSDRAFT_27395</name>
</gene>
<dbReference type="GO" id="GO:0015938">
    <property type="term" value="P:coenzyme A catabolic process"/>
    <property type="evidence" value="ECO:0007669"/>
    <property type="project" value="TreeGrafter"/>
</dbReference>
<reference evidence="4" key="1">
    <citation type="journal article" date="2014" name="Proc. Natl. Acad. Sci. U.S.A.">
        <title>Extensive sampling of basidiomycete genomes demonstrates inadequacy of the white-rot/brown-rot paradigm for wood decay fungi.</title>
        <authorList>
            <person name="Riley R."/>
            <person name="Salamov A.A."/>
            <person name="Brown D.W."/>
            <person name="Nagy L.G."/>
            <person name="Floudas D."/>
            <person name="Held B.W."/>
            <person name="Levasseur A."/>
            <person name="Lombard V."/>
            <person name="Morin E."/>
            <person name="Otillar R."/>
            <person name="Lindquist E.A."/>
            <person name="Sun H."/>
            <person name="LaButti K.M."/>
            <person name="Schmutz J."/>
            <person name="Jabbour D."/>
            <person name="Luo H."/>
            <person name="Baker S.E."/>
            <person name="Pisabarro A.G."/>
            <person name="Walton J.D."/>
            <person name="Blanchette R.A."/>
            <person name="Henrissat B."/>
            <person name="Martin F."/>
            <person name="Cullen D."/>
            <person name="Hibbett D.S."/>
            <person name="Grigoriev I.V."/>
        </authorList>
    </citation>
    <scope>NUCLEOTIDE SEQUENCE [LARGE SCALE GENOMIC DNA]</scope>
    <source>
        <strain evidence="4">PC15</strain>
    </source>
</reference>
<dbReference type="Gene3D" id="3.90.79.10">
    <property type="entry name" value="Nucleoside Triphosphate Pyrophosphohydrolase"/>
    <property type="match status" value="1"/>
</dbReference>
<proteinExistence type="predicted"/>